<dbReference type="PRINTS" id="PR00385">
    <property type="entry name" value="P450"/>
</dbReference>
<dbReference type="Gene3D" id="1.10.630.10">
    <property type="entry name" value="Cytochrome P450"/>
    <property type="match status" value="1"/>
</dbReference>
<evidence type="ECO:0000256" key="1">
    <source>
        <dbReference type="ARBA" id="ARBA00001971"/>
    </source>
</evidence>
<keyword evidence="7 13" id="KW-0479">Metal-binding</keyword>
<keyword evidence="12 15" id="KW-0472">Membrane</keyword>
<dbReference type="InterPro" id="IPR017972">
    <property type="entry name" value="Cyt_P450_CS"/>
</dbReference>
<dbReference type="PROSITE" id="PS00086">
    <property type="entry name" value="CYTOCHROME_P450"/>
    <property type="match status" value="1"/>
</dbReference>
<feature type="transmembrane region" description="Helical" evidence="15">
    <location>
        <begin position="6"/>
        <end position="26"/>
    </location>
</feature>
<protein>
    <recommendedName>
        <fullName evidence="18">Cytochrome P450</fullName>
    </recommendedName>
</protein>
<evidence type="ECO:0000313" key="17">
    <source>
        <dbReference type="Proteomes" id="UP000054270"/>
    </source>
</evidence>
<name>A0A0D2P4E3_HYPSF</name>
<dbReference type="GO" id="GO:0020037">
    <property type="term" value="F:heme binding"/>
    <property type="evidence" value="ECO:0007669"/>
    <property type="project" value="InterPro"/>
</dbReference>
<comment type="pathway">
    <text evidence="3">Secondary metabolite biosynthesis; terpenoid biosynthesis.</text>
</comment>
<evidence type="ECO:0000256" key="2">
    <source>
        <dbReference type="ARBA" id="ARBA00004370"/>
    </source>
</evidence>
<evidence type="ECO:0000256" key="9">
    <source>
        <dbReference type="ARBA" id="ARBA00023002"/>
    </source>
</evidence>
<keyword evidence="8 15" id="KW-1133">Transmembrane helix</keyword>
<keyword evidence="5 13" id="KW-0349">Heme</keyword>
<evidence type="ECO:0008006" key="18">
    <source>
        <dbReference type="Google" id="ProtNLM"/>
    </source>
</evidence>
<dbReference type="GO" id="GO:0004497">
    <property type="term" value="F:monooxygenase activity"/>
    <property type="evidence" value="ECO:0007669"/>
    <property type="project" value="UniProtKB-KW"/>
</dbReference>
<evidence type="ECO:0000256" key="6">
    <source>
        <dbReference type="ARBA" id="ARBA00022692"/>
    </source>
</evidence>
<evidence type="ECO:0000256" key="11">
    <source>
        <dbReference type="ARBA" id="ARBA00023033"/>
    </source>
</evidence>
<dbReference type="GO" id="GO:0016705">
    <property type="term" value="F:oxidoreductase activity, acting on paired donors, with incorporation or reduction of molecular oxygen"/>
    <property type="evidence" value="ECO:0007669"/>
    <property type="project" value="InterPro"/>
</dbReference>
<evidence type="ECO:0000256" key="5">
    <source>
        <dbReference type="ARBA" id="ARBA00022617"/>
    </source>
</evidence>
<comment type="cofactor">
    <cofactor evidence="1 13">
        <name>heme</name>
        <dbReference type="ChEBI" id="CHEBI:30413"/>
    </cofactor>
</comment>
<evidence type="ECO:0000256" key="13">
    <source>
        <dbReference type="PIRSR" id="PIRSR602401-1"/>
    </source>
</evidence>
<evidence type="ECO:0000256" key="4">
    <source>
        <dbReference type="ARBA" id="ARBA00010617"/>
    </source>
</evidence>
<comment type="similarity">
    <text evidence="4 14">Belongs to the cytochrome P450 family.</text>
</comment>
<dbReference type="InterPro" id="IPR002401">
    <property type="entry name" value="Cyt_P450_E_grp-I"/>
</dbReference>
<accession>A0A0D2P4E3</accession>
<dbReference type="InterPro" id="IPR036396">
    <property type="entry name" value="Cyt_P450_sf"/>
</dbReference>
<dbReference type="SUPFAM" id="SSF48264">
    <property type="entry name" value="Cytochrome P450"/>
    <property type="match status" value="1"/>
</dbReference>
<dbReference type="PANTHER" id="PTHR24305:SF166">
    <property type="entry name" value="CYTOCHROME P450 12A4, MITOCHONDRIAL-RELATED"/>
    <property type="match status" value="1"/>
</dbReference>
<evidence type="ECO:0000256" key="14">
    <source>
        <dbReference type="RuleBase" id="RU000461"/>
    </source>
</evidence>
<evidence type="ECO:0000256" key="8">
    <source>
        <dbReference type="ARBA" id="ARBA00022989"/>
    </source>
</evidence>
<evidence type="ECO:0000256" key="12">
    <source>
        <dbReference type="ARBA" id="ARBA00023136"/>
    </source>
</evidence>
<dbReference type="OrthoDB" id="1470350at2759"/>
<dbReference type="PANTHER" id="PTHR24305">
    <property type="entry name" value="CYTOCHROME P450"/>
    <property type="match status" value="1"/>
</dbReference>
<keyword evidence="10 13" id="KW-0408">Iron</keyword>
<keyword evidence="11 14" id="KW-0503">Monooxygenase</keyword>
<reference evidence="17" key="1">
    <citation type="submission" date="2014-04" db="EMBL/GenBank/DDBJ databases">
        <title>Evolutionary Origins and Diversification of the Mycorrhizal Mutualists.</title>
        <authorList>
            <consortium name="DOE Joint Genome Institute"/>
            <consortium name="Mycorrhizal Genomics Consortium"/>
            <person name="Kohler A."/>
            <person name="Kuo A."/>
            <person name="Nagy L.G."/>
            <person name="Floudas D."/>
            <person name="Copeland A."/>
            <person name="Barry K.W."/>
            <person name="Cichocki N."/>
            <person name="Veneault-Fourrey C."/>
            <person name="LaButti K."/>
            <person name="Lindquist E.A."/>
            <person name="Lipzen A."/>
            <person name="Lundell T."/>
            <person name="Morin E."/>
            <person name="Murat C."/>
            <person name="Riley R."/>
            <person name="Ohm R."/>
            <person name="Sun H."/>
            <person name="Tunlid A."/>
            <person name="Henrissat B."/>
            <person name="Grigoriev I.V."/>
            <person name="Hibbett D.S."/>
            <person name="Martin F."/>
        </authorList>
    </citation>
    <scope>NUCLEOTIDE SEQUENCE [LARGE SCALE GENOMIC DNA]</scope>
    <source>
        <strain evidence="17">FD-334 SS-4</strain>
    </source>
</reference>
<dbReference type="InterPro" id="IPR050121">
    <property type="entry name" value="Cytochrome_P450_monoxygenase"/>
</dbReference>
<dbReference type="OMA" id="APIIYRD"/>
<evidence type="ECO:0000313" key="16">
    <source>
        <dbReference type="EMBL" id="KJA25774.1"/>
    </source>
</evidence>
<evidence type="ECO:0000256" key="15">
    <source>
        <dbReference type="SAM" id="Phobius"/>
    </source>
</evidence>
<dbReference type="EMBL" id="KN817530">
    <property type="protein sequence ID" value="KJA25774.1"/>
    <property type="molecule type" value="Genomic_DNA"/>
</dbReference>
<feature type="binding site" description="axial binding residue" evidence="13">
    <location>
        <position position="450"/>
    </location>
    <ligand>
        <name>heme</name>
        <dbReference type="ChEBI" id="CHEBI:30413"/>
    </ligand>
    <ligandPart>
        <name>Fe</name>
        <dbReference type="ChEBI" id="CHEBI:18248"/>
    </ligandPart>
</feature>
<keyword evidence="6 15" id="KW-0812">Transmembrane</keyword>
<organism evidence="16 17">
    <name type="scientific">Hypholoma sublateritium (strain FD-334 SS-4)</name>
    <dbReference type="NCBI Taxonomy" id="945553"/>
    <lineage>
        <taxon>Eukaryota</taxon>
        <taxon>Fungi</taxon>
        <taxon>Dikarya</taxon>
        <taxon>Basidiomycota</taxon>
        <taxon>Agaricomycotina</taxon>
        <taxon>Agaricomycetes</taxon>
        <taxon>Agaricomycetidae</taxon>
        <taxon>Agaricales</taxon>
        <taxon>Agaricineae</taxon>
        <taxon>Strophariaceae</taxon>
        <taxon>Hypholoma</taxon>
    </lineage>
</organism>
<comment type="subcellular location">
    <subcellularLocation>
        <location evidence="2">Membrane</location>
    </subcellularLocation>
</comment>
<dbReference type="STRING" id="945553.A0A0D2P4E3"/>
<dbReference type="GO" id="GO:0005506">
    <property type="term" value="F:iron ion binding"/>
    <property type="evidence" value="ECO:0007669"/>
    <property type="project" value="InterPro"/>
</dbReference>
<keyword evidence="9 14" id="KW-0560">Oxidoreductase</keyword>
<dbReference type="InterPro" id="IPR001128">
    <property type="entry name" value="Cyt_P450"/>
</dbReference>
<evidence type="ECO:0000256" key="10">
    <source>
        <dbReference type="ARBA" id="ARBA00023004"/>
    </source>
</evidence>
<dbReference type="Pfam" id="PF00067">
    <property type="entry name" value="p450"/>
    <property type="match status" value="1"/>
</dbReference>
<dbReference type="PRINTS" id="PR00463">
    <property type="entry name" value="EP450I"/>
</dbReference>
<sequence>MILSFLYKLALVSLGFNLVMLTRYLLHSLSMKRAFRQVPGPPASSLLWGEEWELYNGPPGKPYVDWHKRFGKLVQFTGAFGHQVISVTDLRSVAFILGDGAYQFPKPQGVRAWFRATLGEGILWVEGKKAHERQRRIVAPALNQQSVRRLTDIFFEKSIYLANQWNKLLEFEDDKKEMEIEITNWAGRFALETVGRAAFSYDFDCLSGEPHELASALDGLTNNEHRSSSFYMRALFWLVPSILSIGEKGKMIKEVKYQLGAIASKMWKDAKLAGDMDNRTLMANIFEPMDEEQIVSQMRTIISAGYETVSAIVAWMLYEIASHPDFQTKLREEISAIPDHSFDSLNQLPLLDAAVKETLRLHPAILENHHEAAETITVPLSDPLPDTSENVLVIPKGTIVVIPVNVLQTDPDFWGKDADTFRPQRWLEKQKTDLLKGQELLAFSIGPRSCIGRTFATTEIKCLMTTLLRRFSFRCTRDIEPFQSFVIRPRVVGETASSLPLMVKKL</sequence>
<evidence type="ECO:0000256" key="3">
    <source>
        <dbReference type="ARBA" id="ARBA00004721"/>
    </source>
</evidence>
<proteinExistence type="inferred from homology"/>
<keyword evidence="17" id="KW-1185">Reference proteome</keyword>
<gene>
    <name evidence="16" type="ORF">HYPSUDRAFT_1069126</name>
</gene>
<dbReference type="GO" id="GO:0016020">
    <property type="term" value="C:membrane"/>
    <property type="evidence" value="ECO:0007669"/>
    <property type="project" value="UniProtKB-SubCell"/>
</dbReference>
<dbReference type="AlphaFoldDB" id="A0A0D2P4E3"/>
<evidence type="ECO:0000256" key="7">
    <source>
        <dbReference type="ARBA" id="ARBA00022723"/>
    </source>
</evidence>
<dbReference type="Proteomes" id="UP000054270">
    <property type="component" value="Unassembled WGS sequence"/>
</dbReference>